<evidence type="ECO:0000313" key="3">
    <source>
        <dbReference type="Proteomes" id="UP000561045"/>
    </source>
</evidence>
<gene>
    <name evidence="2" type="ORF">GGR36_001034</name>
</gene>
<accession>A0A840BLF8</accession>
<dbReference type="RefSeq" id="WP_183632610.1">
    <property type="nucleotide sequence ID" value="NZ_BAABLE010000011.1"/>
</dbReference>
<dbReference type="GO" id="GO:0016747">
    <property type="term" value="F:acyltransferase activity, transferring groups other than amino-acyl groups"/>
    <property type="evidence" value="ECO:0007669"/>
    <property type="project" value="InterPro"/>
</dbReference>
<dbReference type="InterPro" id="IPR000182">
    <property type="entry name" value="GNAT_dom"/>
</dbReference>
<dbReference type="Pfam" id="PF00583">
    <property type="entry name" value="Acetyltransf_1"/>
    <property type="match status" value="1"/>
</dbReference>
<dbReference type="InterPro" id="IPR016181">
    <property type="entry name" value="Acyl_CoA_acyltransferase"/>
</dbReference>
<keyword evidence="2" id="KW-0808">Transferase</keyword>
<sequence>MQTRTHDTATPLELHAYPSHLARAIDLRSTPMLQVRAARTPIEALSVSCAKDTDAGAPALRFQGNANGLPQQLAPHITCIDIAHQMGFVVTRRQGDADHLIADACLALSDDNDIAEFAVTVATAWRGRGLGMQLLGALIHAARHIGVQRLHGELMADNRAMLALLLRCGFTVRPHPIDACLVRVERDLTPPSSSFRFARRHTHLLDTFRHALPQLLMPMHAAA</sequence>
<evidence type="ECO:0000259" key="1">
    <source>
        <dbReference type="PROSITE" id="PS51186"/>
    </source>
</evidence>
<dbReference type="PROSITE" id="PS51186">
    <property type="entry name" value="GNAT"/>
    <property type="match status" value="1"/>
</dbReference>
<proteinExistence type="predicted"/>
<dbReference type="CDD" id="cd04301">
    <property type="entry name" value="NAT_SF"/>
    <property type="match status" value="1"/>
</dbReference>
<feature type="domain" description="N-acetyltransferase" evidence="1">
    <location>
        <begin position="45"/>
        <end position="189"/>
    </location>
</feature>
<dbReference type="Gene3D" id="3.40.630.30">
    <property type="match status" value="1"/>
</dbReference>
<dbReference type="SUPFAM" id="SSF55729">
    <property type="entry name" value="Acyl-CoA N-acyltransferases (Nat)"/>
    <property type="match status" value="1"/>
</dbReference>
<evidence type="ECO:0000313" key="2">
    <source>
        <dbReference type="EMBL" id="MBB4011726.1"/>
    </source>
</evidence>
<organism evidence="2 3">
    <name type="scientific">Niveibacterium umoris</name>
    <dbReference type="NCBI Taxonomy" id="1193620"/>
    <lineage>
        <taxon>Bacteria</taxon>
        <taxon>Pseudomonadati</taxon>
        <taxon>Pseudomonadota</taxon>
        <taxon>Betaproteobacteria</taxon>
        <taxon>Rhodocyclales</taxon>
        <taxon>Rhodocyclaceae</taxon>
        <taxon>Niveibacterium</taxon>
    </lineage>
</organism>
<reference evidence="2 3" key="1">
    <citation type="submission" date="2020-08" db="EMBL/GenBank/DDBJ databases">
        <title>Genomic Encyclopedia of Type Strains, Phase IV (KMG-IV): sequencing the most valuable type-strain genomes for metagenomic binning, comparative biology and taxonomic classification.</title>
        <authorList>
            <person name="Goeker M."/>
        </authorList>
    </citation>
    <scope>NUCLEOTIDE SEQUENCE [LARGE SCALE GENOMIC DNA]</scope>
    <source>
        <strain evidence="2 3">DSM 106739</strain>
    </source>
</reference>
<protein>
    <submittedName>
        <fullName evidence="2">Acetyltransferase</fullName>
    </submittedName>
</protein>
<dbReference type="EMBL" id="JACIET010000001">
    <property type="protein sequence ID" value="MBB4011726.1"/>
    <property type="molecule type" value="Genomic_DNA"/>
</dbReference>
<name>A0A840BLF8_9RHOO</name>
<keyword evidence="3" id="KW-1185">Reference proteome</keyword>
<comment type="caution">
    <text evidence="2">The sequence shown here is derived from an EMBL/GenBank/DDBJ whole genome shotgun (WGS) entry which is preliminary data.</text>
</comment>
<dbReference type="Proteomes" id="UP000561045">
    <property type="component" value="Unassembled WGS sequence"/>
</dbReference>
<dbReference type="AlphaFoldDB" id="A0A840BLF8"/>